<protein>
    <submittedName>
        <fullName evidence="1">Uncharacterized protein</fullName>
    </submittedName>
</protein>
<proteinExistence type="predicted"/>
<evidence type="ECO:0000313" key="1">
    <source>
        <dbReference type="EMBL" id="APU01765.1"/>
    </source>
</evidence>
<reference evidence="1 2" key="1">
    <citation type="journal article" date="2017" name="Sci. Rep.">
        <title>Characterization and diversity of phages infecting Aeromonas salmonicida subsp. salmonicida.</title>
        <authorList>
            <person name="Vincent A.T."/>
            <person name="Paquet V.E."/>
            <person name="Bernatchez A."/>
            <person name="Tremblay D.M."/>
            <person name="Moineau S."/>
            <person name="Charette S.J."/>
        </authorList>
    </citation>
    <scope>NUCLEOTIDE SEQUENCE [LARGE SCALE GENOMIC DNA]</scope>
</reference>
<sequence>MKVIDDSKKEMTFEEFYDTFLFEVVDRKTMHQMDCVICDRRMKNMAETGSYAYNQNGLDTDLIKMMDMYYASFTHFLKP</sequence>
<organism evidence="1 2">
    <name type="scientific">Aeromonas phage 65.2</name>
    <dbReference type="NCBI Taxonomy" id="1932896"/>
    <lineage>
        <taxon>Viruses</taxon>
        <taxon>Duplodnaviria</taxon>
        <taxon>Heunggongvirae</taxon>
        <taxon>Uroviricota</taxon>
        <taxon>Caudoviricetes</taxon>
        <taxon>Pantevenvirales</taxon>
        <taxon>Straboviridae</taxon>
        <taxon>Emmerichvirinae</taxon>
        <taxon>Ishigurovirus</taxon>
        <taxon>Ishigurovirus osborne</taxon>
    </lineage>
</organism>
<accession>A0A219YCT5</accession>
<dbReference type="Proteomes" id="UP000225215">
    <property type="component" value="Segment"/>
</dbReference>
<name>A0A219YCT5_9CAUD</name>
<dbReference type="EMBL" id="KY290955">
    <property type="protein sequence ID" value="APU01765.1"/>
    <property type="molecule type" value="Genomic_DNA"/>
</dbReference>
<evidence type="ECO:0000313" key="2">
    <source>
        <dbReference type="Proteomes" id="UP000225215"/>
    </source>
</evidence>